<keyword evidence="4" id="KW-1185">Reference proteome</keyword>
<evidence type="ECO:0000259" key="2">
    <source>
        <dbReference type="PROSITE" id="PS50097"/>
    </source>
</evidence>
<evidence type="ECO:0000256" key="1">
    <source>
        <dbReference type="SAM" id="MobiDB-lite"/>
    </source>
</evidence>
<reference evidence="3" key="1">
    <citation type="submission" date="2015-10" db="EMBL/GenBank/DDBJ databases">
        <authorList>
            <person name="Regsiter A."/>
            <person name="william w."/>
        </authorList>
    </citation>
    <scope>NUCLEOTIDE SEQUENCE</scope>
    <source>
        <strain evidence="3">Montdore</strain>
    </source>
</reference>
<organism evidence="3 4">
    <name type="scientific">Tuber aestivum</name>
    <name type="common">summer truffle</name>
    <dbReference type="NCBI Taxonomy" id="59557"/>
    <lineage>
        <taxon>Eukaryota</taxon>
        <taxon>Fungi</taxon>
        <taxon>Dikarya</taxon>
        <taxon>Ascomycota</taxon>
        <taxon>Pezizomycotina</taxon>
        <taxon>Pezizomycetes</taxon>
        <taxon>Pezizales</taxon>
        <taxon>Tuberaceae</taxon>
        <taxon>Tuber</taxon>
    </lineage>
</organism>
<dbReference type="PROSITE" id="PS50097">
    <property type="entry name" value="BTB"/>
    <property type="match status" value="1"/>
</dbReference>
<name>A0A292PRR9_9PEZI</name>
<evidence type="ECO:0000313" key="3">
    <source>
        <dbReference type="EMBL" id="CUS09163.1"/>
    </source>
</evidence>
<dbReference type="InterPro" id="IPR000210">
    <property type="entry name" value="BTB/POZ_dom"/>
</dbReference>
<accession>A0A292PRR9</accession>
<gene>
    <name evidence="3" type="ORF">GSTUAT00006724001</name>
</gene>
<feature type="domain" description="BTB" evidence="2">
    <location>
        <begin position="14"/>
        <end position="81"/>
    </location>
</feature>
<dbReference type="AlphaFoldDB" id="A0A292PRR9"/>
<dbReference type="SUPFAM" id="SSF54695">
    <property type="entry name" value="POZ domain"/>
    <property type="match status" value="1"/>
</dbReference>
<dbReference type="EMBL" id="LN891095">
    <property type="protein sequence ID" value="CUS09163.1"/>
    <property type="molecule type" value="Genomic_DNA"/>
</dbReference>
<sequence length="446" mass="49787">MVPNLSRFLDSDVFDVVAGLDNKRFRIHGELLAIHSETLWWLVSNKLCDGQKRQLVIEEHDGATVGRFAEFLYTGDYQSPSPVKISGTPRKGATNDSLTPPPEIVVPTDGAAQKCETEPESLAEMNANPTSSAPENCETGNTPPLDITPECDELESSASDPVPLPPATFLPEPLQTTLAPKDALETASQQKPPETQSDKEDHFDSAEFDFRDVFLAHGKTYVLAHSFDVKPLERLAVMRLQDVFGKIVPVTPETPVVSNFAELVHYAYKNSTGGSLREALLKFFSPNLKTLRGAELQKLVSNGGDLASDLMQIVCDKLEGSEQENDQEIARADGVLGRNPKRGGTTFHLSMTGKGEIFTRIQQEEVLRCFQQLIGRIDGLVEVERRQKGVWTTRLHAYKVLEEDLKRDKDMLLTENSTIKKEMEKFKAQNIRYRRRLQELGTGIYM</sequence>
<protein>
    <recommendedName>
        <fullName evidence="2">BTB domain-containing protein</fullName>
    </recommendedName>
</protein>
<feature type="region of interest" description="Disordered" evidence="1">
    <location>
        <begin position="82"/>
        <end position="172"/>
    </location>
</feature>
<proteinExistence type="predicted"/>
<dbReference type="Gene3D" id="3.30.710.10">
    <property type="entry name" value="Potassium Channel Kv1.1, Chain A"/>
    <property type="match status" value="1"/>
</dbReference>
<dbReference type="Proteomes" id="UP001412239">
    <property type="component" value="Unassembled WGS sequence"/>
</dbReference>
<evidence type="ECO:0000313" key="4">
    <source>
        <dbReference type="Proteomes" id="UP001412239"/>
    </source>
</evidence>
<dbReference type="PANTHER" id="PTHR47843">
    <property type="entry name" value="BTB DOMAIN-CONTAINING PROTEIN-RELATED"/>
    <property type="match status" value="1"/>
</dbReference>
<feature type="compositionally biased region" description="Polar residues" evidence="1">
    <location>
        <begin position="127"/>
        <end position="142"/>
    </location>
</feature>
<dbReference type="InterPro" id="IPR011333">
    <property type="entry name" value="SKP1/BTB/POZ_sf"/>
</dbReference>